<comment type="subcellular location">
    <subcellularLocation>
        <location evidence="1">Membrane</location>
        <topology evidence="1">Multi-pass membrane protein</topology>
    </subcellularLocation>
</comment>
<evidence type="ECO:0000256" key="2">
    <source>
        <dbReference type="ARBA" id="ARBA00022692"/>
    </source>
</evidence>
<keyword evidence="7" id="KW-0436">Ligase</keyword>
<evidence type="ECO:0000259" key="6">
    <source>
        <dbReference type="Pfam" id="PF04932"/>
    </source>
</evidence>
<feature type="transmembrane region" description="Helical" evidence="5">
    <location>
        <begin position="30"/>
        <end position="48"/>
    </location>
</feature>
<keyword evidence="4 5" id="KW-0472">Membrane</keyword>
<dbReference type="Proteomes" id="UP001315967">
    <property type="component" value="Chromosome"/>
</dbReference>
<dbReference type="PANTHER" id="PTHR37422:SF23">
    <property type="entry name" value="TEICHURONIC ACID BIOSYNTHESIS PROTEIN TUAE"/>
    <property type="match status" value="1"/>
</dbReference>
<keyword evidence="8" id="KW-1185">Reference proteome</keyword>
<feature type="transmembrane region" description="Helical" evidence="5">
    <location>
        <begin position="372"/>
        <end position="393"/>
    </location>
</feature>
<evidence type="ECO:0000256" key="5">
    <source>
        <dbReference type="SAM" id="Phobius"/>
    </source>
</evidence>
<dbReference type="Pfam" id="PF04932">
    <property type="entry name" value="Wzy_C"/>
    <property type="match status" value="1"/>
</dbReference>
<protein>
    <submittedName>
        <fullName evidence="7">O-antigen ligase family protein</fullName>
    </submittedName>
</protein>
<dbReference type="InterPro" id="IPR007016">
    <property type="entry name" value="O-antigen_ligase-rel_domated"/>
</dbReference>
<feature type="transmembrane region" description="Helical" evidence="5">
    <location>
        <begin position="246"/>
        <end position="263"/>
    </location>
</feature>
<keyword evidence="3 5" id="KW-1133">Transmembrane helix</keyword>
<dbReference type="RefSeq" id="WP_313793354.1">
    <property type="nucleotide sequence ID" value="NZ_CP102453.1"/>
</dbReference>
<keyword evidence="2 5" id="KW-0812">Transmembrane</keyword>
<feature type="transmembrane region" description="Helical" evidence="5">
    <location>
        <begin position="175"/>
        <end position="192"/>
    </location>
</feature>
<feature type="transmembrane region" description="Helical" evidence="5">
    <location>
        <begin position="220"/>
        <end position="239"/>
    </location>
</feature>
<feature type="transmembrane region" description="Helical" evidence="5">
    <location>
        <begin position="60"/>
        <end position="82"/>
    </location>
</feature>
<feature type="transmembrane region" description="Helical" evidence="5">
    <location>
        <begin position="199"/>
        <end position="214"/>
    </location>
</feature>
<dbReference type="EMBL" id="CP102453">
    <property type="protein sequence ID" value="UUX33851.1"/>
    <property type="molecule type" value="Genomic_DNA"/>
</dbReference>
<proteinExistence type="predicted"/>
<sequence>MKTYLILLVMSVFLGTEILAVNVSVAQLTIYRLLALGTIPLLIYQLGIKNKRLVLVANSHATYALICYVLWWLWAVISVLWAENLLGWLQAVFLMTIGIASIVALYFFVSSFQQWQRLIQAVWLMISGLVVWGYFEIVTNIYLLADIEKLDKYRTFDSQPWTRIPITIFSNQNDYATLLLAYLALCLILFNLTRSTWKRLIYLVMLFASMLLIYQSGSRMALLCLILFFVVYGLLHLKWNFQPKHYLLIVSLGLAMVVLVLFLQPNLLMHLLETLRTSTLRGVITGDEARINLWHNGLMFLVKSFGFGVGAGNIEYWMEHYAYLFTNDLVNIHNWWLEILVGYGLVSFVLYVSAYGLMIYKLLQIMRSKNVFYRPVAKSLVSFMLIFILASVTSSTNMFIEWHWVYFGLIISFIKLVEMQEGKAANKRLTSQYITINREKIEVIS</sequence>
<feature type="domain" description="O-antigen ligase-related" evidence="6">
    <location>
        <begin position="205"/>
        <end position="352"/>
    </location>
</feature>
<gene>
    <name evidence="7" type="ORF">NRE15_13345</name>
</gene>
<feature type="transmembrane region" description="Helical" evidence="5">
    <location>
        <begin position="399"/>
        <end position="417"/>
    </location>
</feature>
<evidence type="ECO:0000313" key="7">
    <source>
        <dbReference type="EMBL" id="UUX33851.1"/>
    </source>
</evidence>
<evidence type="ECO:0000256" key="4">
    <source>
        <dbReference type="ARBA" id="ARBA00023136"/>
    </source>
</evidence>
<reference evidence="7 8" key="1">
    <citation type="submission" date="2022-08" db="EMBL/GenBank/DDBJ databases">
        <title>Aerococcaceae sp. nov isolated from spoiled eye mask.</title>
        <authorList>
            <person name="Zhou G."/>
            <person name="Xie X.-B."/>
            <person name="Shi Q.-S."/>
            <person name="Wang Y.-S."/>
            <person name="Wen X."/>
            <person name="Peng H."/>
            <person name="Yang X.-J."/>
            <person name="Tao H.-B."/>
            <person name="Huang X.-M."/>
        </authorList>
    </citation>
    <scope>NUCLEOTIDE SEQUENCE [LARGE SCALE GENOMIC DNA]</scope>
    <source>
        <strain evidence="8">DM20194951</strain>
    </source>
</reference>
<evidence type="ECO:0000256" key="3">
    <source>
        <dbReference type="ARBA" id="ARBA00022989"/>
    </source>
</evidence>
<feature type="transmembrane region" description="Helical" evidence="5">
    <location>
        <begin position="335"/>
        <end position="360"/>
    </location>
</feature>
<dbReference type="PANTHER" id="PTHR37422">
    <property type="entry name" value="TEICHURONIC ACID BIOSYNTHESIS PROTEIN TUAE"/>
    <property type="match status" value="1"/>
</dbReference>
<evidence type="ECO:0000313" key="8">
    <source>
        <dbReference type="Proteomes" id="UP001315967"/>
    </source>
</evidence>
<evidence type="ECO:0000256" key="1">
    <source>
        <dbReference type="ARBA" id="ARBA00004141"/>
    </source>
</evidence>
<dbReference type="GO" id="GO:0016874">
    <property type="term" value="F:ligase activity"/>
    <property type="evidence" value="ECO:0007669"/>
    <property type="project" value="UniProtKB-KW"/>
</dbReference>
<feature type="transmembrane region" description="Helical" evidence="5">
    <location>
        <begin position="121"/>
        <end position="145"/>
    </location>
</feature>
<feature type="transmembrane region" description="Helical" evidence="5">
    <location>
        <begin position="88"/>
        <end position="109"/>
    </location>
</feature>
<dbReference type="InterPro" id="IPR051533">
    <property type="entry name" value="WaaL-like"/>
</dbReference>
<name>A0ABY5P520_9LACT</name>
<accession>A0ABY5P520</accession>
<organism evidence="7 8">
    <name type="scientific">Fundicoccus culcitae</name>
    <dbReference type="NCBI Taxonomy" id="2969821"/>
    <lineage>
        <taxon>Bacteria</taxon>
        <taxon>Bacillati</taxon>
        <taxon>Bacillota</taxon>
        <taxon>Bacilli</taxon>
        <taxon>Lactobacillales</taxon>
        <taxon>Aerococcaceae</taxon>
        <taxon>Fundicoccus</taxon>
    </lineage>
</organism>